<keyword evidence="4" id="KW-0418">Kinase</keyword>
<dbReference type="Gene3D" id="1.10.510.10">
    <property type="entry name" value="Transferase(Phosphotransferase) domain 1"/>
    <property type="match status" value="1"/>
</dbReference>
<feature type="region of interest" description="Disordered" evidence="2">
    <location>
        <begin position="1415"/>
        <end position="1434"/>
    </location>
</feature>
<dbReference type="SMART" id="SM00671">
    <property type="entry name" value="SEL1"/>
    <property type="match status" value="17"/>
</dbReference>
<keyword evidence="4" id="KW-0675">Receptor</keyword>
<dbReference type="SMART" id="SM00220">
    <property type="entry name" value="S_TKc"/>
    <property type="match status" value="1"/>
</dbReference>
<accession>A0ABR2INP7</accession>
<organism evidence="4 5">
    <name type="scientific">Tritrichomonas musculus</name>
    <dbReference type="NCBI Taxonomy" id="1915356"/>
    <lineage>
        <taxon>Eukaryota</taxon>
        <taxon>Metamonada</taxon>
        <taxon>Parabasalia</taxon>
        <taxon>Tritrichomonadida</taxon>
        <taxon>Tritrichomonadidae</taxon>
        <taxon>Tritrichomonas</taxon>
    </lineage>
</organism>
<evidence type="ECO:0000259" key="3">
    <source>
        <dbReference type="PROSITE" id="PS50011"/>
    </source>
</evidence>
<dbReference type="Pfam" id="PF08238">
    <property type="entry name" value="Sel1"/>
    <property type="match status" value="16"/>
</dbReference>
<dbReference type="GO" id="GO:0016301">
    <property type="term" value="F:kinase activity"/>
    <property type="evidence" value="ECO:0007669"/>
    <property type="project" value="UniProtKB-KW"/>
</dbReference>
<dbReference type="InterPro" id="IPR050767">
    <property type="entry name" value="Sel1_AlgK"/>
</dbReference>
<evidence type="ECO:0000313" key="4">
    <source>
        <dbReference type="EMBL" id="KAK8865535.1"/>
    </source>
</evidence>
<evidence type="ECO:0000313" key="5">
    <source>
        <dbReference type="Proteomes" id="UP001470230"/>
    </source>
</evidence>
<gene>
    <name evidence="4" type="ORF">M9Y10_011091</name>
</gene>
<dbReference type="EMBL" id="JAPFFF010000016">
    <property type="protein sequence ID" value="KAK8865535.1"/>
    <property type="molecule type" value="Genomic_DNA"/>
</dbReference>
<comment type="similarity">
    <text evidence="1">Belongs to the sel-1 family.</text>
</comment>
<dbReference type="InterPro" id="IPR008271">
    <property type="entry name" value="Ser/Thr_kinase_AS"/>
</dbReference>
<dbReference type="InterPro" id="IPR011990">
    <property type="entry name" value="TPR-like_helical_dom_sf"/>
</dbReference>
<sequence length="1594" mass="187730">MEKIHENLKFSYSELPARYNSSLIKIRKEIKAAYDKFEFHYFSFSKLKQIKLDEKIEIIKKSLFSFLEDNKFITCQISTNKLNNDVNAVFCVEKRCFIIELIPNTIVKTILNENKSEILQISSDLDKDSDDESDVNNFCLKYNISRQNNVFLKATIKPIILFLIRRFDYPTNFFKDPSFFNFDNEINPKEEKMKKNLLNFLQLKNIFKIHTEGKKLPNSVNFSIDEDKHKKIYEFDDQNLIKIKDICPSKVFLVLHIPSFYLFVMKLVNIDKYRTDFDQNYSHRCFTRFYGFDMSKGKIIGLVYEYMSNGSLKNFISKNDVNPIFQFTSLMRIYQGLKFLQKNSLIHRDLKPGNILIDHDWNAYISDFETIRSTEEDISKDCGSVSFASPEQFAGVDEITFKTDIYSFGGLIYVLFEKKDWFDVKRLSVSEIDQLKKNNNYPEMTNCTEKICQLYHQCIKNNQNERPGLEKIKNVICEETKPGHLLNEYLLKIDVEPVSVELMIQYLIENIQIRFIPNRLEEIQNYFDSLIEFHDINMLCQTSLFDKYEFVTKEKYPKTINRLGCIYYVGDHIKTYKDKAIKYWQKLEDYNYAISLFNSGVYYFNDEKNYSKAREYFEKAANQNEANSFYFLGRIYYVGYGVTHDFAKAKYYLEKAAEQGNSESLNLLGVFYLAGLSVEKDESIAFFYFEQAAEKGSITAIINLGDCYENGIYVDIDYNKAKYYYELGLEENVAEAYLKLGNLYYYGLGVESNKEIAKEMYEKASKLGNAHASYTLAYLNSDTNLSKSINLIRQVQKQNDFLSQNYSDGFRYFFNSTGKKQLNNILSCENSSLSHLLLGNMYNYGINNEQNYGKGKEFYELLANKNEPEGFLRLGELYFLGNGVEQDFNKAKECFEKSIELYNEESTQKVNYMAHLDLGLLYYIYGFGLENNYQIAKEHFEISANEHNLEANLMLGNLYFNGKGVEVDYKKAFEYYKTVLQIDNNNFVALYYIGKMYLDGVGVDKDDVKAKKYFELSAKNNCIEALVKLGNIYYKGKGTAKDLSLAIFYYQKAADFNNPKAQYKLGMIYLNKKNDKKTYEKAKIEFEKASKSNYSKAYLMLGDLYKDGLGVNKNYFKALMMYNKSFEINRNRNAIFNIGYFYEKGFGVYQDYPKAVYYYELAAQYLNQHAILKLENLYPLRKGIDIDTNKIFNYLNILIEMDKNQRLSNETRMDGTFYIAKNNLGLIHLTIMQNNDLACQYIKEAALNRYPFGQNNYGLLCQFYLNKNDDAIYWFTNSIKNNFVLAFYNLGYYYEKEGNVEMSIDYYIKASNHENEPLMFQGREIFDKQLEISKIFILCLTNLKLARYYSSQNNISLVKDHFVKAFAKLVGENVVFCHQKINEKIEFSFLREIIFNFPDFDFPDQIKNNKKESIELNSQENHHSNSDTDDDDIDRDKTNYFEVDYFNENLFKKKMLDINENGNTNGNDSDNNDDYYDEHINDHNEEENDDDVSDESVNDHNEEENDDEIIFLDSSDFIDFVFQNREYRLQLYMEIESIIDEMNIVLYKKPYQILFGRIINQERKSSTRERNKRQFIKKDINELFYDGFGIDIYF</sequence>
<dbReference type="PROSITE" id="PS00108">
    <property type="entry name" value="PROTEIN_KINASE_ST"/>
    <property type="match status" value="1"/>
</dbReference>
<proteinExistence type="inferred from homology"/>
<protein>
    <submittedName>
        <fullName evidence="4">Interleukin-1 receptor-associated kinase 4</fullName>
    </submittedName>
</protein>
<feature type="region of interest" description="Disordered" evidence="2">
    <location>
        <begin position="1462"/>
        <end position="1505"/>
    </location>
</feature>
<keyword evidence="5" id="KW-1185">Reference proteome</keyword>
<dbReference type="SMART" id="SM00028">
    <property type="entry name" value="TPR"/>
    <property type="match status" value="7"/>
</dbReference>
<dbReference type="PANTHER" id="PTHR11102:SF147">
    <property type="entry name" value="SEL1L ADAPTOR SUBUNIT OF ERAD E3 UBIQUITIN LIGASE"/>
    <property type="match status" value="1"/>
</dbReference>
<feature type="domain" description="Protein kinase" evidence="3">
    <location>
        <begin position="206"/>
        <end position="490"/>
    </location>
</feature>
<keyword evidence="4" id="KW-0808">Transferase</keyword>
<dbReference type="SUPFAM" id="SSF81901">
    <property type="entry name" value="HCP-like"/>
    <property type="match status" value="6"/>
</dbReference>
<evidence type="ECO:0000256" key="2">
    <source>
        <dbReference type="SAM" id="MobiDB-lite"/>
    </source>
</evidence>
<dbReference type="InterPro" id="IPR000719">
    <property type="entry name" value="Prot_kinase_dom"/>
</dbReference>
<dbReference type="PANTHER" id="PTHR11102">
    <property type="entry name" value="SEL-1-LIKE PROTEIN"/>
    <property type="match status" value="1"/>
</dbReference>
<dbReference type="InterPro" id="IPR006597">
    <property type="entry name" value="Sel1-like"/>
</dbReference>
<comment type="caution">
    <text evidence="4">The sequence shown here is derived from an EMBL/GenBank/DDBJ whole genome shotgun (WGS) entry which is preliminary data.</text>
</comment>
<dbReference type="PROSITE" id="PS50011">
    <property type="entry name" value="PROTEIN_KINASE_DOM"/>
    <property type="match status" value="1"/>
</dbReference>
<dbReference type="InterPro" id="IPR019734">
    <property type="entry name" value="TPR_rpt"/>
</dbReference>
<dbReference type="SUPFAM" id="SSF56112">
    <property type="entry name" value="Protein kinase-like (PK-like)"/>
    <property type="match status" value="1"/>
</dbReference>
<dbReference type="InterPro" id="IPR011009">
    <property type="entry name" value="Kinase-like_dom_sf"/>
</dbReference>
<dbReference type="Pfam" id="PF00069">
    <property type="entry name" value="Pkinase"/>
    <property type="match status" value="1"/>
</dbReference>
<reference evidence="4 5" key="1">
    <citation type="submission" date="2024-04" db="EMBL/GenBank/DDBJ databases">
        <title>Tritrichomonas musculus Genome.</title>
        <authorList>
            <person name="Alves-Ferreira E."/>
            <person name="Grigg M."/>
            <person name="Lorenzi H."/>
            <person name="Galac M."/>
        </authorList>
    </citation>
    <scope>NUCLEOTIDE SEQUENCE [LARGE SCALE GENOMIC DNA]</scope>
    <source>
        <strain evidence="4 5">EAF2021</strain>
    </source>
</reference>
<dbReference type="Proteomes" id="UP001470230">
    <property type="component" value="Unassembled WGS sequence"/>
</dbReference>
<name>A0ABR2INP7_9EUKA</name>
<evidence type="ECO:0000256" key="1">
    <source>
        <dbReference type="ARBA" id="ARBA00038101"/>
    </source>
</evidence>
<feature type="compositionally biased region" description="Basic and acidic residues" evidence="2">
    <location>
        <begin position="1415"/>
        <end position="1426"/>
    </location>
</feature>
<feature type="compositionally biased region" description="Acidic residues" evidence="2">
    <location>
        <begin position="1484"/>
        <end position="1505"/>
    </location>
</feature>
<dbReference type="Gene3D" id="1.25.40.10">
    <property type="entry name" value="Tetratricopeptide repeat domain"/>
    <property type="match status" value="4"/>
</dbReference>